<keyword evidence="4" id="KW-0808">Transferase</keyword>
<dbReference type="GO" id="GO:0016746">
    <property type="term" value="F:acyltransferase activity"/>
    <property type="evidence" value="ECO:0007669"/>
    <property type="project" value="UniProtKB-KW"/>
</dbReference>
<comment type="caution">
    <text evidence="4">The sequence shown here is derived from an EMBL/GenBank/DDBJ whole genome shotgun (WGS) entry which is preliminary data.</text>
</comment>
<name>A0ABV4HM50_9GAMM</name>
<accession>A0ABV4HM50</accession>
<feature type="transmembrane region" description="Helical" evidence="2">
    <location>
        <begin position="69"/>
        <end position="97"/>
    </location>
</feature>
<feature type="transmembrane region" description="Helical" evidence="2">
    <location>
        <begin position="314"/>
        <end position="337"/>
    </location>
</feature>
<evidence type="ECO:0000259" key="3">
    <source>
        <dbReference type="Pfam" id="PF01757"/>
    </source>
</evidence>
<feature type="transmembrane region" description="Helical" evidence="2">
    <location>
        <begin position="249"/>
        <end position="270"/>
    </location>
</feature>
<feature type="transmembrane region" description="Helical" evidence="2">
    <location>
        <begin position="117"/>
        <end position="137"/>
    </location>
</feature>
<keyword evidence="4" id="KW-0012">Acyltransferase</keyword>
<feature type="transmembrane region" description="Helical" evidence="2">
    <location>
        <begin position="157"/>
        <end position="179"/>
    </location>
</feature>
<keyword evidence="2" id="KW-0812">Transmembrane</keyword>
<feature type="transmembrane region" description="Helical" evidence="2">
    <location>
        <begin position="219"/>
        <end position="237"/>
    </location>
</feature>
<dbReference type="EMBL" id="JBFWIC010000003">
    <property type="protein sequence ID" value="MEZ0473797.1"/>
    <property type="molecule type" value="Genomic_DNA"/>
</dbReference>
<sequence>MEALLNSKTPASWISGSARTLDGARLSQTINFARIALIVGLVFLHYHAYPNSRTSPFDGMDVAEHPVATFINSFVLFFFFSVVPLLSMVSGWLFFALPVDNPGAVLNQRIRRRFVSLYLPLVFWNLLFLAILAILYAQSPHHPLLDQVNLRFGSAGWLDYLNAVFGITQHPVGFQFWFVRDLFVTALVSPVLWWVLRHAPLLGMAVLGAAWLAGSGLLIFFRADVAFFFYLGALLRLRGTPLQIDRNVALVLLAVYVALVALRAAAPMFIDFDGARPALLTLATRLMRLVGVLAVWGMFLQIAPTRLGARIASYSGLAFFLHAAHFPLIAQIKIVLWRWVPTPSDAWMVAHYVASVMATVAIAIGVGLLLARGLPRAFALVNGGRLALVGESPAPSLEAASGIGGPVAREARGGESRK</sequence>
<feature type="compositionally biased region" description="Basic and acidic residues" evidence="1">
    <location>
        <begin position="409"/>
        <end position="418"/>
    </location>
</feature>
<dbReference type="Proteomes" id="UP001566331">
    <property type="component" value="Unassembled WGS sequence"/>
</dbReference>
<keyword evidence="2" id="KW-0472">Membrane</keyword>
<proteinExistence type="predicted"/>
<evidence type="ECO:0000256" key="2">
    <source>
        <dbReference type="SAM" id="Phobius"/>
    </source>
</evidence>
<protein>
    <submittedName>
        <fullName evidence="4">Acyltransferase family protein</fullName>
    </submittedName>
</protein>
<feature type="transmembrane region" description="Helical" evidence="2">
    <location>
        <begin position="32"/>
        <end position="49"/>
    </location>
</feature>
<organism evidence="4 5">
    <name type="scientific">Luteimonas salinilitoris</name>
    <dbReference type="NCBI Taxonomy" id="3237697"/>
    <lineage>
        <taxon>Bacteria</taxon>
        <taxon>Pseudomonadati</taxon>
        <taxon>Pseudomonadota</taxon>
        <taxon>Gammaproteobacteria</taxon>
        <taxon>Lysobacterales</taxon>
        <taxon>Lysobacteraceae</taxon>
        <taxon>Luteimonas</taxon>
    </lineage>
</organism>
<keyword evidence="2" id="KW-1133">Transmembrane helix</keyword>
<feature type="domain" description="Acyltransferase 3" evidence="3">
    <location>
        <begin position="30"/>
        <end position="365"/>
    </location>
</feature>
<evidence type="ECO:0000256" key="1">
    <source>
        <dbReference type="SAM" id="MobiDB-lite"/>
    </source>
</evidence>
<evidence type="ECO:0000313" key="5">
    <source>
        <dbReference type="Proteomes" id="UP001566331"/>
    </source>
</evidence>
<gene>
    <name evidence="4" type="ORF">AB6713_04075</name>
</gene>
<reference evidence="4 5" key="1">
    <citation type="submission" date="2024-07" db="EMBL/GenBank/DDBJ databases">
        <title>Luteimonas salilacus sp. nov., isolated from the shore soil of Salt Lake in Tibet of China.</title>
        <authorList>
            <person name="Zhang X."/>
            <person name="Li A."/>
        </authorList>
    </citation>
    <scope>NUCLEOTIDE SEQUENCE [LARGE SCALE GENOMIC DNA]</scope>
    <source>
        <strain evidence="4 5">B3-2-R+30</strain>
    </source>
</reference>
<keyword evidence="5" id="KW-1185">Reference proteome</keyword>
<feature type="region of interest" description="Disordered" evidence="1">
    <location>
        <begin position="395"/>
        <end position="418"/>
    </location>
</feature>
<dbReference type="RefSeq" id="WP_370562862.1">
    <property type="nucleotide sequence ID" value="NZ_JBFWIB010000002.1"/>
</dbReference>
<feature type="transmembrane region" description="Helical" evidence="2">
    <location>
        <begin position="349"/>
        <end position="371"/>
    </location>
</feature>
<dbReference type="Pfam" id="PF01757">
    <property type="entry name" value="Acyl_transf_3"/>
    <property type="match status" value="1"/>
</dbReference>
<dbReference type="InterPro" id="IPR002656">
    <property type="entry name" value="Acyl_transf_3_dom"/>
</dbReference>
<feature type="transmembrane region" description="Helical" evidence="2">
    <location>
        <begin position="191"/>
        <end position="213"/>
    </location>
</feature>
<feature type="transmembrane region" description="Helical" evidence="2">
    <location>
        <begin position="282"/>
        <end position="302"/>
    </location>
</feature>
<evidence type="ECO:0000313" key="4">
    <source>
        <dbReference type="EMBL" id="MEZ0473797.1"/>
    </source>
</evidence>